<dbReference type="Pfam" id="PF24729">
    <property type="entry name" value="Acb2_Tad1_hairpin"/>
    <property type="match status" value="1"/>
</dbReference>
<keyword evidence="1" id="KW-0547">Nucleotide-binding</keyword>
<dbReference type="RefSeq" id="WP_386103312.1">
    <property type="nucleotide sequence ID" value="NZ_JBHUOZ010000003.1"/>
</dbReference>
<keyword evidence="4" id="KW-1185">Reference proteome</keyword>
<organism evidence="3 4">
    <name type="scientific">Terrimonas rubra</name>
    <dbReference type="NCBI Taxonomy" id="1035890"/>
    <lineage>
        <taxon>Bacteria</taxon>
        <taxon>Pseudomonadati</taxon>
        <taxon>Bacteroidota</taxon>
        <taxon>Chitinophagia</taxon>
        <taxon>Chitinophagales</taxon>
        <taxon>Chitinophagaceae</taxon>
        <taxon>Terrimonas</taxon>
    </lineage>
</organism>
<dbReference type="InterPro" id="IPR056098">
    <property type="entry name" value="Acb2/Tad1_hairpin"/>
</dbReference>
<gene>
    <name evidence="3" type="ORF">ACFS6H_20010</name>
</gene>
<accession>A0ABW6ABC5</accession>
<evidence type="ECO:0000259" key="2">
    <source>
        <dbReference type="Pfam" id="PF24729"/>
    </source>
</evidence>
<name>A0ABW6ABC5_9BACT</name>
<sequence length="77" mass="8686">MNTKTLGEQRLGVDFTPGTPGNEYAIKQKTAELINILEAFRTDERYQHSPETQRLIDEAQKGYEQAAMWAVKAVTGE</sequence>
<evidence type="ECO:0000313" key="4">
    <source>
        <dbReference type="Proteomes" id="UP001597511"/>
    </source>
</evidence>
<proteinExistence type="predicted"/>
<reference evidence="4" key="1">
    <citation type="journal article" date="2019" name="Int. J. Syst. Evol. Microbiol.">
        <title>The Global Catalogue of Microorganisms (GCM) 10K type strain sequencing project: providing services to taxonomists for standard genome sequencing and annotation.</title>
        <authorList>
            <consortium name="The Broad Institute Genomics Platform"/>
            <consortium name="The Broad Institute Genome Sequencing Center for Infectious Disease"/>
            <person name="Wu L."/>
            <person name="Ma J."/>
        </authorList>
    </citation>
    <scope>NUCLEOTIDE SEQUENCE [LARGE SCALE GENOMIC DNA]</scope>
    <source>
        <strain evidence="4">KCTC 23299</strain>
    </source>
</reference>
<evidence type="ECO:0000313" key="3">
    <source>
        <dbReference type="EMBL" id="MFD2922016.1"/>
    </source>
</evidence>
<protein>
    <recommendedName>
        <fullName evidence="2">Acb2/Tad1 hairpin domain-containing protein</fullName>
    </recommendedName>
</protein>
<dbReference type="Proteomes" id="UP001597511">
    <property type="component" value="Unassembled WGS sequence"/>
</dbReference>
<dbReference type="EMBL" id="JBHUOZ010000003">
    <property type="protein sequence ID" value="MFD2922016.1"/>
    <property type="molecule type" value="Genomic_DNA"/>
</dbReference>
<feature type="domain" description="Acb2/Tad1 hairpin" evidence="2">
    <location>
        <begin position="14"/>
        <end position="75"/>
    </location>
</feature>
<evidence type="ECO:0000256" key="1">
    <source>
        <dbReference type="ARBA" id="ARBA00022741"/>
    </source>
</evidence>
<comment type="caution">
    <text evidence="3">The sequence shown here is derived from an EMBL/GenBank/DDBJ whole genome shotgun (WGS) entry which is preliminary data.</text>
</comment>